<dbReference type="SUPFAM" id="SSF48264">
    <property type="entry name" value="Cytochrome P450"/>
    <property type="match status" value="1"/>
</dbReference>
<evidence type="ECO:0000256" key="7">
    <source>
        <dbReference type="RuleBase" id="RU000461"/>
    </source>
</evidence>
<evidence type="ECO:0000256" key="4">
    <source>
        <dbReference type="ARBA" id="ARBA00023002"/>
    </source>
</evidence>
<dbReference type="Proteomes" id="UP000636709">
    <property type="component" value="Unassembled WGS sequence"/>
</dbReference>
<dbReference type="PANTHER" id="PTHR47944:SF6">
    <property type="entry name" value="CYTOCHROME P450 84A1"/>
    <property type="match status" value="1"/>
</dbReference>
<dbReference type="EMBL" id="JACEFO010001687">
    <property type="protein sequence ID" value="KAF8720971.1"/>
    <property type="molecule type" value="Genomic_DNA"/>
</dbReference>
<dbReference type="GO" id="GO:0020037">
    <property type="term" value="F:heme binding"/>
    <property type="evidence" value="ECO:0007669"/>
    <property type="project" value="InterPro"/>
</dbReference>
<accession>A0A835C5X1</accession>
<evidence type="ECO:0000256" key="3">
    <source>
        <dbReference type="ARBA" id="ARBA00022723"/>
    </source>
</evidence>
<dbReference type="GO" id="GO:0005506">
    <property type="term" value="F:iron ion binding"/>
    <property type="evidence" value="ECO:0007669"/>
    <property type="project" value="InterPro"/>
</dbReference>
<organism evidence="9 10">
    <name type="scientific">Digitaria exilis</name>
    <dbReference type="NCBI Taxonomy" id="1010633"/>
    <lineage>
        <taxon>Eukaryota</taxon>
        <taxon>Viridiplantae</taxon>
        <taxon>Streptophyta</taxon>
        <taxon>Embryophyta</taxon>
        <taxon>Tracheophyta</taxon>
        <taxon>Spermatophyta</taxon>
        <taxon>Magnoliopsida</taxon>
        <taxon>Liliopsida</taxon>
        <taxon>Poales</taxon>
        <taxon>Poaceae</taxon>
        <taxon>PACMAD clade</taxon>
        <taxon>Panicoideae</taxon>
        <taxon>Panicodae</taxon>
        <taxon>Paniceae</taxon>
        <taxon>Anthephorinae</taxon>
        <taxon>Digitaria</taxon>
    </lineage>
</organism>
<evidence type="ECO:0000256" key="8">
    <source>
        <dbReference type="SAM" id="Phobius"/>
    </source>
</evidence>
<evidence type="ECO:0000256" key="5">
    <source>
        <dbReference type="ARBA" id="ARBA00023004"/>
    </source>
</evidence>
<dbReference type="Gene3D" id="1.10.630.10">
    <property type="entry name" value="Cytochrome P450"/>
    <property type="match status" value="1"/>
</dbReference>
<evidence type="ECO:0000313" key="9">
    <source>
        <dbReference type="EMBL" id="KAF8720971.1"/>
    </source>
</evidence>
<gene>
    <name evidence="9" type="ORF">HU200_023378</name>
</gene>
<keyword evidence="10" id="KW-1185">Reference proteome</keyword>
<evidence type="ECO:0000256" key="6">
    <source>
        <dbReference type="PIRSR" id="PIRSR602401-1"/>
    </source>
</evidence>
<comment type="caution">
    <text evidence="9">The sequence shown here is derived from an EMBL/GenBank/DDBJ whole genome shotgun (WGS) entry which is preliminary data.</text>
</comment>
<dbReference type="PANTHER" id="PTHR47944">
    <property type="entry name" value="CYTOCHROME P450 98A9"/>
    <property type="match status" value="1"/>
</dbReference>
<dbReference type="AlphaFoldDB" id="A0A835C5X1"/>
<sequence length="535" mass="59950">MELALPSSSSASFAACFVVTIIIIRLLRRPKRKHKLPPGPKPWPVIGNLNLIGPLPHRSIHEVSSLYGHLMCLRFGSFPVVVASSADMARSFLKTHDLAFIDRPKTAAGKYTTYNYSGLFSSPYGPYWRQGRKLWQAELFNARRLASLHHVRVDEVRSMLNGLHAAVAGGEHAVELREHLYMVNLNVISRMVLGRKYVVDGDGSPTTPEAFRRMIDEHFFLNGVLNVGDLIPWLGWLDIQGYVKRMKRSAEMFDRFLEHVLDEHDDRRQRREGNEFVAKDMVDVLLELADDPNLEVPIERDGVKGFTLDLIGGGTDTSAVTVEWAMSELLRNPEVLAKANEEMDRVIGRERLVEEEDIPRLPYLEAVVKETMRLHPVGPLLTPRLCREDVSVGGYDIPAGTRVLINVWTISRDPDVWDAPMEFRPERFVVVGGRGGVDVKGQDFELLPFGSGRRMCPGMSLGLRMVQVILANLVHGFAWRLPDGVAAGELSMEETFGLTVPRRVPLEAVAEPRLPARLYAAPASTSSHRALVHGR</sequence>
<keyword evidence="8" id="KW-0472">Membrane</keyword>
<dbReference type="PRINTS" id="PR00463">
    <property type="entry name" value="EP450I"/>
</dbReference>
<evidence type="ECO:0008006" key="11">
    <source>
        <dbReference type="Google" id="ProtNLM"/>
    </source>
</evidence>
<evidence type="ECO:0000313" key="10">
    <source>
        <dbReference type="Proteomes" id="UP000636709"/>
    </source>
</evidence>
<keyword evidence="4 7" id="KW-0560">Oxidoreductase</keyword>
<keyword evidence="8" id="KW-1133">Transmembrane helix</keyword>
<dbReference type="PRINTS" id="PR00385">
    <property type="entry name" value="P450"/>
</dbReference>
<dbReference type="FunFam" id="1.10.630.10:FF:000038">
    <property type="entry name" value="Cytochrome P450 84A1"/>
    <property type="match status" value="1"/>
</dbReference>
<keyword evidence="8" id="KW-0812">Transmembrane</keyword>
<reference evidence="9" key="1">
    <citation type="submission" date="2020-07" db="EMBL/GenBank/DDBJ databases">
        <title>Genome sequence and genetic diversity analysis of an under-domesticated orphan crop, white fonio (Digitaria exilis).</title>
        <authorList>
            <person name="Bennetzen J.L."/>
            <person name="Chen S."/>
            <person name="Ma X."/>
            <person name="Wang X."/>
            <person name="Yssel A.E.J."/>
            <person name="Chaluvadi S.R."/>
            <person name="Johnson M."/>
            <person name="Gangashetty P."/>
            <person name="Hamidou F."/>
            <person name="Sanogo M.D."/>
            <person name="Zwaenepoel A."/>
            <person name="Wallace J."/>
            <person name="Van De Peer Y."/>
            <person name="Van Deynze A."/>
        </authorList>
    </citation>
    <scope>NUCLEOTIDE SEQUENCE</scope>
    <source>
        <tissue evidence="9">Leaves</tissue>
    </source>
</reference>
<dbReference type="InterPro" id="IPR001128">
    <property type="entry name" value="Cyt_P450"/>
</dbReference>
<protein>
    <recommendedName>
        <fullName evidence="11">Flavonoid 3'-monooxygenase</fullName>
    </recommendedName>
</protein>
<feature type="transmembrane region" description="Helical" evidence="8">
    <location>
        <begin position="6"/>
        <end position="27"/>
    </location>
</feature>
<keyword evidence="3 6" id="KW-0479">Metal-binding</keyword>
<dbReference type="PROSITE" id="PS00086">
    <property type="entry name" value="CYTOCHROME_P450"/>
    <property type="match status" value="1"/>
</dbReference>
<dbReference type="InterPro" id="IPR017972">
    <property type="entry name" value="Cyt_P450_CS"/>
</dbReference>
<keyword evidence="7" id="KW-0503">Monooxygenase</keyword>
<evidence type="ECO:0000256" key="2">
    <source>
        <dbReference type="ARBA" id="ARBA00022617"/>
    </source>
</evidence>
<comment type="similarity">
    <text evidence="1 7">Belongs to the cytochrome P450 family.</text>
</comment>
<comment type="cofactor">
    <cofactor evidence="6">
        <name>heme</name>
        <dbReference type="ChEBI" id="CHEBI:30413"/>
    </cofactor>
</comment>
<keyword evidence="5 6" id="KW-0408">Iron</keyword>
<proteinExistence type="inferred from homology"/>
<dbReference type="InterPro" id="IPR002401">
    <property type="entry name" value="Cyt_P450_E_grp-I"/>
</dbReference>
<dbReference type="OrthoDB" id="2789670at2759"/>
<dbReference type="InterPro" id="IPR036396">
    <property type="entry name" value="Cyt_P450_sf"/>
</dbReference>
<dbReference type="GO" id="GO:0004497">
    <property type="term" value="F:monooxygenase activity"/>
    <property type="evidence" value="ECO:0007669"/>
    <property type="project" value="UniProtKB-KW"/>
</dbReference>
<dbReference type="GO" id="GO:0016705">
    <property type="term" value="F:oxidoreductase activity, acting on paired donors, with incorporation or reduction of molecular oxygen"/>
    <property type="evidence" value="ECO:0007669"/>
    <property type="project" value="InterPro"/>
</dbReference>
<name>A0A835C5X1_9POAL</name>
<evidence type="ECO:0000256" key="1">
    <source>
        <dbReference type="ARBA" id="ARBA00010617"/>
    </source>
</evidence>
<keyword evidence="2 6" id="KW-0349">Heme</keyword>
<dbReference type="Pfam" id="PF00067">
    <property type="entry name" value="p450"/>
    <property type="match status" value="1"/>
</dbReference>
<feature type="binding site" description="axial binding residue" evidence="6">
    <location>
        <position position="456"/>
    </location>
    <ligand>
        <name>heme</name>
        <dbReference type="ChEBI" id="CHEBI:30413"/>
    </ligand>
    <ligandPart>
        <name>Fe</name>
        <dbReference type="ChEBI" id="CHEBI:18248"/>
    </ligandPart>
</feature>
<dbReference type="CDD" id="cd20618">
    <property type="entry name" value="CYP71_clan"/>
    <property type="match status" value="1"/>
</dbReference>